<evidence type="ECO:0000313" key="7">
    <source>
        <dbReference type="Proteomes" id="UP000240419"/>
    </source>
</evidence>
<dbReference type="AlphaFoldDB" id="A0A2P7VDM6"/>
<dbReference type="SMART" id="SM00028">
    <property type="entry name" value="TPR"/>
    <property type="match status" value="3"/>
</dbReference>
<dbReference type="OrthoDB" id="9816462at2"/>
<dbReference type="InterPro" id="IPR001623">
    <property type="entry name" value="DnaJ_domain"/>
</dbReference>
<keyword evidence="4" id="KW-0812">Transmembrane</keyword>
<name>A0A2P7VDM6_9BACL</name>
<evidence type="ECO:0000256" key="2">
    <source>
        <dbReference type="ARBA" id="ARBA00023016"/>
    </source>
</evidence>
<protein>
    <recommendedName>
        <fullName evidence="5">J domain-containing protein</fullName>
    </recommendedName>
</protein>
<dbReference type="RefSeq" id="WP_106838552.1">
    <property type="nucleotide sequence ID" value="NZ_JBCNIW010000019.1"/>
</dbReference>
<feature type="transmembrane region" description="Helical" evidence="4">
    <location>
        <begin position="635"/>
        <end position="657"/>
    </location>
</feature>
<dbReference type="InterPro" id="IPR036869">
    <property type="entry name" value="J_dom_sf"/>
</dbReference>
<feature type="repeat" description="TPR" evidence="3">
    <location>
        <begin position="284"/>
        <end position="317"/>
    </location>
</feature>
<dbReference type="InterPro" id="IPR019734">
    <property type="entry name" value="TPR_rpt"/>
</dbReference>
<dbReference type="CDD" id="cd06257">
    <property type="entry name" value="DnaJ"/>
    <property type="match status" value="1"/>
</dbReference>
<keyword evidence="2" id="KW-0346">Stress response</keyword>
<dbReference type="InterPro" id="IPR011990">
    <property type="entry name" value="TPR-like_helical_dom_sf"/>
</dbReference>
<evidence type="ECO:0000259" key="5">
    <source>
        <dbReference type="PROSITE" id="PS50076"/>
    </source>
</evidence>
<comment type="caution">
    <text evidence="6">The sequence shown here is derived from an EMBL/GenBank/DDBJ whole genome shotgun (WGS) entry which is preliminary data.</text>
</comment>
<dbReference type="SMART" id="SM00271">
    <property type="entry name" value="DnaJ"/>
    <property type="match status" value="1"/>
</dbReference>
<keyword evidence="7" id="KW-1185">Reference proteome</keyword>
<dbReference type="EMBL" id="PXZM01000012">
    <property type="protein sequence ID" value="PSJ97292.1"/>
    <property type="molecule type" value="Genomic_DNA"/>
</dbReference>
<evidence type="ECO:0000256" key="3">
    <source>
        <dbReference type="PROSITE-ProRule" id="PRU00339"/>
    </source>
</evidence>
<keyword evidence="4" id="KW-1133">Transmembrane helix</keyword>
<evidence type="ECO:0000256" key="4">
    <source>
        <dbReference type="SAM" id="Phobius"/>
    </source>
</evidence>
<dbReference type="PROSITE" id="PS50076">
    <property type="entry name" value="DNAJ_2"/>
    <property type="match status" value="1"/>
</dbReference>
<dbReference type="PROSITE" id="PS50005">
    <property type="entry name" value="TPR"/>
    <property type="match status" value="2"/>
</dbReference>
<keyword evidence="1" id="KW-0235">DNA replication</keyword>
<feature type="domain" description="J" evidence="5">
    <location>
        <begin position="2"/>
        <end position="62"/>
    </location>
</feature>
<evidence type="ECO:0000313" key="6">
    <source>
        <dbReference type="EMBL" id="PSJ97292.1"/>
    </source>
</evidence>
<evidence type="ECO:0000256" key="1">
    <source>
        <dbReference type="ARBA" id="ARBA00022705"/>
    </source>
</evidence>
<sequence length="663" mass="76559">MNTWRILDIDPTDDISTIKKAYAKKLKMHHPEDDPEGYQQLREAYDRAIKMAKQREKIQKAEVTFTADTEAPVQTDEDNPILTVQRRLSFQHIDATLDRNDPVVEEDTPILTVQHRLSFQHIDATLDRNDPVEQIDTFMEQVKALYDDFPSRINPENWTKLLRSDLVWNIHQSRIVSDRLFHFLHEHHHLPKSVWLILEDGFQWRELIQKPFYMDKHSKKFCQYYLKQLDEPGLRFDTLLAATHLDRDLFLSYRDAAYQALKENQLEQASHSLNPAIALFADDPELLRLQGEYCQRIGDTDGALDAYSRIISIQPDDIDSYLTRAYIWYNNQHFTEAQKECEYILSQLPDHPEALSLLGKCQLKLGNTTQAKVTFEQLLAACPHDYEALILLTQIRANMLKQVKKLPAKERKHALQQLTSQLGERKGLNKQILPAIHFQVTIATVALALIMLFQSLLYNAYVDHTKSTPTSNVKLLQDGLVNVSSPEALEQIGPNQFVQAKLTNLRSLKIYQYTKTDKDGNSYTAYENYLTLNETGDIGKITPSGYVKIGYLGDTPILVITKHSTIEIEKTGILEFEMGQVMDIPPKVLMDTKKMLQDLELTSLFDFNKLNQNQMVEVKYLTIPTIPSPSTPLEIYIYGLILLVLCRFFFGSLYNLYIITRVY</sequence>
<dbReference type="Gene3D" id="1.10.287.110">
    <property type="entry name" value="DnaJ domain"/>
    <property type="match status" value="1"/>
</dbReference>
<feature type="repeat" description="TPR" evidence="3">
    <location>
        <begin position="352"/>
        <end position="385"/>
    </location>
</feature>
<dbReference type="Gene3D" id="1.25.40.10">
    <property type="entry name" value="Tetratricopeptide repeat domain"/>
    <property type="match status" value="1"/>
</dbReference>
<proteinExistence type="predicted"/>
<dbReference type="Pfam" id="PF13432">
    <property type="entry name" value="TPR_16"/>
    <property type="match status" value="1"/>
</dbReference>
<dbReference type="GO" id="GO:0006260">
    <property type="term" value="P:DNA replication"/>
    <property type="evidence" value="ECO:0007669"/>
    <property type="project" value="UniProtKB-KW"/>
</dbReference>
<dbReference type="SUPFAM" id="SSF48452">
    <property type="entry name" value="TPR-like"/>
    <property type="match status" value="2"/>
</dbReference>
<reference evidence="6 7" key="1">
    <citation type="submission" date="2018-03" db="EMBL/GenBank/DDBJ databases">
        <title>Brevisbacillus phylogenomics.</title>
        <authorList>
            <person name="Dunlap C."/>
        </authorList>
    </citation>
    <scope>NUCLEOTIDE SEQUENCE [LARGE SCALE GENOMIC DNA]</scope>
    <source>
        <strain evidence="6 7">NRRL NRS-1210</strain>
    </source>
</reference>
<gene>
    <name evidence="6" type="ORF">C7R93_09225</name>
</gene>
<keyword evidence="4" id="KW-0472">Membrane</keyword>
<accession>A0A2P7VDM6</accession>
<dbReference type="Proteomes" id="UP000240419">
    <property type="component" value="Unassembled WGS sequence"/>
</dbReference>
<organism evidence="6 7">
    <name type="scientific">Brevibacillus fortis</name>
    <dbReference type="NCBI Taxonomy" id="2126352"/>
    <lineage>
        <taxon>Bacteria</taxon>
        <taxon>Bacillati</taxon>
        <taxon>Bacillota</taxon>
        <taxon>Bacilli</taxon>
        <taxon>Bacillales</taxon>
        <taxon>Paenibacillaceae</taxon>
        <taxon>Brevibacillus</taxon>
    </lineage>
</organism>
<dbReference type="Pfam" id="PF14559">
    <property type="entry name" value="TPR_19"/>
    <property type="match status" value="1"/>
</dbReference>
<keyword evidence="3" id="KW-0802">TPR repeat</keyword>